<proteinExistence type="predicted"/>
<evidence type="ECO:0000313" key="2">
    <source>
        <dbReference type="EnsemblPlants" id="cds.evm.model.04.1463"/>
    </source>
</evidence>
<reference evidence="2" key="1">
    <citation type="submission" date="2018-11" db="EMBL/GenBank/DDBJ databases">
        <authorList>
            <person name="Grassa J C."/>
        </authorList>
    </citation>
    <scope>NUCLEOTIDE SEQUENCE [LARGE SCALE GENOMIC DNA]</scope>
</reference>
<feature type="region of interest" description="Disordered" evidence="1">
    <location>
        <begin position="1"/>
        <end position="76"/>
    </location>
</feature>
<feature type="compositionally biased region" description="Low complexity" evidence="1">
    <location>
        <begin position="32"/>
        <end position="63"/>
    </location>
</feature>
<dbReference type="AlphaFoldDB" id="A0A803PD68"/>
<evidence type="ECO:0000256" key="1">
    <source>
        <dbReference type="SAM" id="MobiDB-lite"/>
    </source>
</evidence>
<protein>
    <submittedName>
        <fullName evidence="2">Uncharacterized protein</fullName>
    </submittedName>
</protein>
<dbReference type="EMBL" id="UZAU01000389">
    <property type="status" value="NOT_ANNOTATED_CDS"/>
    <property type="molecule type" value="Genomic_DNA"/>
</dbReference>
<dbReference type="Gramene" id="evm.model.04.1463">
    <property type="protein sequence ID" value="cds.evm.model.04.1463"/>
    <property type="gene ID" value="evm.TU.04.1463"/>
</dbReference>
<organism evidence="2 3">
    <name type="scientific">Cannabis sativa</name>
    <name type="common">Hemp</name>
    <name type="synonym">Marijuana</name>
    <dbReference type="NCBI Taxonomy" id="3483"/>
    <lineage>
        <taxon>Eukaryota</taxon>
        <taxon>Viridiplantae</taxon>
        <taxon>Streptophyta</taxon>
        <taxon>Embryophyta</taxon>
        <taxon>Tracheophyta</taxon>
        <taxon>Spermatophyta</taxon>
        <taxon>Magnoliopsida</taxon>
        <taxon>eudicotyledons</taxon>
        <taxon>Gunneridae</taxon>
        <taxon>Pentapetalae</taxon>
        <taxon>rosids</taxon>
        <taxon>fabids</taxon>
        <taxon>Rosales</taxon>
        <taxon>Cannabaceae</taxon>
        <taxon>Cannabis</taxon>
    </lineage>
</organism>
<sequence>MVLTRRTTSSGLPWDPMTIDPDVHVPPTTKGPTNSANTVNPTNPTNPADPSNPDDPANSTNPNDQPFPPRTDPPMDDQKAILRAHQVELNCRNREANDLMRQFNEITTGRGQNLIRDPLQGRLIDRSGRQTIWQEQPVPSTRRCWRMRRQLWVDPPNPSGWEDQPINPQTWLAGQRNLAGLTGQGRLVGHGVLAGQGYLSSQERAEATKVKGLTEEGCYTAILGGILPLSEFYKDIRRISMNNMKEFLEGVDGFIKLEEVVWQAQTGRQAQATHNGDPMPPLVAGHLGVIIGGPHMASEISKAMEHYARTLRHELKRDILAVEEKDSKQLKLGKPAISFTGGDASQALPSSHLGRQQLHGAIKFGFKASNNDVEYEALIVDLKLAHKVQADYLDINNDSFFGR</sequence>
<dbReference type="Proteomes" id="UP000596661">
    <property type="component" value="Chromosome 4"/>
</dbReference>
<accession>A0A803PD68</accession>
<keyword evidence="3" id="KW-1185">Reference proteome</keyword>
<feature type="compositionally biased region" description="Polar residues" evidence="1">
    <location>
        <begin position="1"/>
        <end position="11"/>
    </location>
</feature>
<dbReference type="EnsemblPlants" id="evm.model.04.1463">
    <property type="protein sequence ID" value="cds.evm.model.04.1463"/>
    <property type="gene ID" value="evm.TU.04.1463"/>
</dbReference>
<evidence type="ECO:0000313" key="3">
    <source>
        <dbReference type="Proteomes" id="UP000596661"/>
    </source>
</evidence>
<reference evidence="2" key="2">
    <citation type="submission" date="2021-03" db="UniProtKB">
        <authorList>
            <consortium name="EnsemblPlants"/>
        </authorList>
    </citation>
    <scope>IDENTIFICATION</scope>
</reference>
<name>A0A803PD68_CANSA</name>